<dbReference type="PANTHER" id="PTHR11697">
    <property type="entry name" value="GENERAL TRANSCRIPTION FACTOR 2-RELATED ZINC FINGER PROTEIN"/>
    <property type="match status" value="1"/>
</dbReference>
<keyword evidence="2" id="KW-1185">Reference proteome</keyword>
<reference evidence="1" key="1">
    <citation type="journal article" date="2023" name="Plant J.">
        <title>Genome sequences and population genomics provide insights into the demographic history, inbreeding, and mutation load of two 'living fossil' tree species of Dipteronia.</title>
        <authorList>
            <person name="Feng Y."/>
            <person name="Comes H.P."/>
            <person name="Chen J."/>
            <person name="Zhu S."/>
            <person name="Lu R."/>
            <person name="Zhang X."/>
            <person name="Li P."/>
            <person name="Qiu J."/>
            <person name="Olsen K.M."/>
            <person name="Qiu Y."/>
        </authorList>
    </citation>
    <scope>NUCLEOTIDE SEQUENCE</scope>
    <source>
        <strain evidence="1">NBL</strain>
    </source>
</reference>
<dbReference type="InterPro" id="IPR055298">
    <property type="entry name" value="AtLOH3-like"/>
</dbReference>
<proteinExistence type="predicted"/>
<accession>A0AAE0B548</accession>
<organism evidence="1 2">
    <name type="scientific">Dipteronia sinensis</name>
    <dbReference type="NCBI Taxonomy" id="43782"/>
    <lineage>
        <taxon>Eukaryota</taxon>
        <taxon>Viridiplantae</taxon>
        <taxon>Streptophyta</taxon>
        <taxon>Embryophyta</taxon>
        <taxon>Tracheophyta</taxon>
        <taxon>Spermatophyta</taxon>
        <taxon>Magnoliopsida</taxon>
        <taxon>eudicotyledons</taxon>
        <taxon>Gunneridae</taxon>
        <taxon>Pentapetalae</taxon>
        <taxon>rosids</taxon>
        <taxon>malvids</taxon>
        <taxon>Sapindales</taxon>
        <taxon>Sapindaceae</taxon>
        <taxon>Hippocastanoideae</taxon>
        <taxon>Acereae</taxon>
        <taxon>Dipteronia</taxon>
    </lineage>
</organism>
<dbReference type="EMBL" id="JANJYJ010000001">
    <property type="protein sequence ID" value="KAK3229951.1"/>
    <property type="molecule type" value="Genomic_DNA"/>
</dbReference>
<dbReference type="Proteomes" id="UP001281410">
    <property type="component" value="Unassembled WGS sequence"/>
</dbReference>
<dbReference type="AlphaFoldDB" id="A0AAE0B548"/>
<protein>
    <submittedName>
        <fullName evidence="1">Uncharacterized protein</fullName>
    </submittedName>
</protein>
<sequence>MGINVGVLTIVDDGTTFSQRGEANTAYETVTSFEFIFILHLVNDIMEITNLLCQALQPKSEDILNAMHLVSSIKRLIQQLNDT</sequence>
<name>A0AAE0B548_9ROSI</name>
<gene>
    <name evidence="1" type="ORF">Dsin_001832</name>
</gene>
<dbReference type="PANTHER" id="PTHR11697:SF230">
    <property type="entry name" value="ZINC FINGER, MYM DOMAIN CONTAINING 1"/>
    <property type="match status" value="1"/>
</dbReference>
<evidence type="ECO:0000313" key="2">
    <source>
        <dbReference type="Proteomes" id="UP001281410"/>
    </source>
</evidence>
<evidence type="ECO:0000313" key="1">
    <source>
        <dbReference type="EMBL" id="KAK3229951.1"/>
    </source>
</evidence>
<comment type="caution">
    <text evidence="1">The sequence shown here is derived from an EMBL/GenBank/DDBJ whole genome shotgun (WGS) entry which is preliminary data.</text>
</comment>